<dbReference type="AlphaFoldDB" id="A0AAE7ELP1"/>
<evidence type="ECO:0000256" key="1">
    <source>
        <dbReference type="ARBA" id="ARBA00006252"/>
    </source>
</evidence>
<keyword evidence="2" id="KW-0560">Oxidoreductase</keyword>
<reference evidence="5" key="1">
    <citation type="submission" date="2020-03" db="EMBL/GenBank/DDBJ databases">
        <title>Genome sequences of seven Enterobacteriaceae strains isolated from Canadian wastewater treatment facilities.</title>
        <authorList>
            <person name="Huang H."/>
            <person name="Chmara J.T."/>
            <person name="Duceppe M.-O."/>
        </authorList>
    </citation>
    <scope>NUCLEOTIDE SEQUENCE [LARGE SCALE GENOMIC DNA]</scope>
    <source>
        <strain evidence="5">Biosolid 3</strain>
    </source>
</reference>
<dbReference type="SUPFAM" id="SSF52218">
    <property type="entry name" value="Flavoproteins"/>
    <property type="match status" value="1"/>
</dbReference>
<evidence type="ECO:0000259" key="3">
    <source>
        <dbReference type="Pfam" id="PF02525"/>
    </source>
</evidence>
<gene>
    <name evidence="4" type="ORF">G9399_24905</name>
</gene>
<feature type="domain" description="Flavodoxin-like fold" evidence="3">
    <location>
        <begin position="1"/>
        <end position="165"/>
    </location>
</feature>
<sequence>MHALIVVSHPLDTSLTHGVAAAIAEGITAAEPAHTFEIADLTQEGFNPVYGAADIAAFLKTATVPADILAEQARIDGADALVLVFPIYWWSMPALLKGWVDRVFSNGWAYEETADGAVVKKLGHLPVHLVALGAASKGVYDRHGFTDAFNAQITHGIFDYCGASVKTSEMLLLPELGEPKAYLDAARNIGNGIFRPA</sequence>
<dbReference type="InterPro" id="IPR051545">
    <property type="entry name" value="NAD(P)H_dehydrogenase_qn"/>
</dbReference>
<comment type="similarity">
    <text evidence="1">Belongs to the NAD(P)H dehydrogenase (quinone) family.</text>
</comment>
<dbReference type="Gene3D" id="3.40.50.360">
    <property type="match status" value="1"/>
</dbReference>
<accession>A0AAE7ELP1</accession>
<dbReference type="Proteomes" id="UP000503464">
    <property type="component" value="Chromosome"/>
</dbReference>
<evidence type="ECO:0000256" key="2">
    <source>
        <dbReference type="ARBA" id="ARBA00023002"/>
    </source>
</evidence>
<dbReference type="GO" id="GO:0003955">
    <property type="term" value="F:NAD(P)H dehydrogenase (quinone) activity"/>
    <property type="evidence" value="ECO:0007669"/>
    <property type="project" value="TreeGrafter"/>
</dbReference>
<proteinExistence type="inferred from homology"/>
<dbReference type="GO" id="GO:0005829">
    <property type="term" value="C:cytosol"/>
    <property type="evidence" value="ECO:0007669"/>
    <property type="project" value="TreeGrafter"/>
</dbReference>
<protein>
    <submittedName>
        <fullName evidence="4">NAD(P)H-dependent oxidoreductase</fullName>
    </submittedName>
</protein>
<evidence type="ECO:0000313" key="5">
    <source>
        <dbReference type="Proteomes" id="UP000503464"/>
    </source>
</evidence>
<dbReference type="PANTHER" id="PTHR10204">
    <property type="entry name" value="NAD P H OXIDOREDUCTASE-RELATED"/>
    <property type="match status" value="1"/>
</dbReference>
<organism evidence="4 5">
    <name type="scientific">Serratia fonticola</name>
    <dbReference type="NCBI Taxonomy" id="47917"/>
    <lineage>
        <taxon>Bacteria</taxon>
        <taxon>Pseudomonadati</taxon>
        <taxon>Pseudomonadota</taxon>
        <taxon>Gammaproteobacteria</taxon>
        <taxon>Enterobacterales</taxon>
        <taxon>Yersiniaceae</taxon>
        <taxon>Serratia</taxon>
    </lineage>
</organism>
<dbReference type="Pfam" id="PF02525">
    <property type="entry name" value="Flavodoxin_2"/>
    <property type="match status" value="1"/>
</dbReference>
<dbReference type="InterPro" id="IPR003680">
    <property type="entry name" value="Flavodoxin_fold"/>
</dbReference>
<evidence type="ECO:0000313" key="4">
    <source>
        <dbReference type="EMBL" id="QKJ60924.1"/>
    </source>
</evidence>
<dbReference type="InterPro" id="IPR029039">
    <property type="entry name" value="Flavoprotein-like_sf"/>
</dbReference>
<dbReference type="PANTHER" id="PTHR10204:SF34">
    <property type="entry name" value="NAD(P)H DEHYDROGENASE [QUINONE] 1 ISOFORM 1"/>
    <property type="match status" value="1"/>
</dbReference>
<name>A0AAE7ELP1_SERFO</name>
<dbReference type="RefSeq" id="WP_098929058.1">
    <property type="nucleotide sequence ID" value="NZ_CAMKUK010000002.1"/>
</dbReference>
<dbReference type="EMBL" id="CP054160">
    <property type="protein sequence ID" value="QKJ60924.1"/>
    <property type="molecule type" value="Genomic_DNA"/>
</dbReference>